<sequence length="57" mass="6143">MKSGSLGGNPRVVDDIARSPGSTTEDFMNRAVETSKRYRKAKGAALVLGAFENWEIG</sequence>
<proteinExistence type="predicted"/>
<evidence type="ECO:0000313" key="2">
    <source>
        <dbReference type="EMBL" id="AVH45548.1"/>
    </source>
</evidence>
<gene>
    <name evidence="2" type="ORF">At1D1609_55170</name>
</gene>
<feature type="region of interest" description="Disordered" evidence="1">
    <location>
        <begin position="1"/>
        <end position="24"/>
    </location>
</feature>
<dbReference type="EMBL" id="CP026928">
    <property type="protein sequence ID" value="AVH45548.1"/>
    <property type="molecule type" value="Genomic_DNA"/>
</dbReference>
<evidence type="ECO:0000313" key="3">
    <source>
        <dbReference type="Proteomes" id="UP000237717"/>
    </source>
</evidence>
<accession>A0A2L2LMU4</accession>
<dbReference type="Proteomes" id="UP000237717">
    <property type="component" value="Plasmid pAt1D1609b"/>
</dbReference>
<keyword evidence="2" id="KW-0614">Plasmid</keyword>
<dbReference type="AlphaFoldDB" id="A0A2L2LMU4"/>
<geneLocation type="plasmid" evidence="3">
    <name>pat1d1609b</name>
</geneLocation>
<name>A0A2L2LMU4_AGRTU</name>
<protein>
    <submittedName>
        <fullName evidence="2">Uncharacterized protein</fullName>
    </submittedName>
</protein>
<reference evidence="2 3" key="1">
    <citation type="submission" date="2018-02" db="EMBL/GenBank/DDBJ databases">
        <title>Complete genome sequence of Agrobacterium tumefaciens 1D1609.</title>
        <authorList>
            <person name="Cho S.-T."/>
            <person name="Haryono M."/>
            <person name="Chang H.-H."/>
            <person name="Santos M.N."/>
            <person name="Lai E.-M."/>
            <person name="Kuo C.-H."/>
        </authorList>
    </citation>
    <scope>NUCLEOTIDE SEQUENCE [LARGE SCALE GENOMIC DNA]</scope>
    <source>
        <strain evidence="2 3">1D1609</strain>
        <plasmid evidence="3">Plasmid pat1d1609b</plasmid>
    </source>
</reference>
<organism evidence="2 3">
    <name type="scientific">Agrobacterium tumefaciens</name>
    <dbReference type="NCBI Taxonomy" id="358"/>
    <lineage>
        <taxon>Bacteria</taxon>
        <taxon>Pseudomonadati</taxon>
        <taxon>Pseudomonadota</taxon>
        <taxon>Alphaproteobacteria</taxon>
        <taxon>Hyphomicrobiales</taxon>
        <taxon>Rhizobiaceae</taxon>
        <taxon>Rhizobium/Agrobacterium group</taxon>
        <taxon>Agrobacterium</taxon>
        <taxon>Agrobacterium tumefaciens complex</taxon>
    </lineage>
</organism>
<evidence type="ECO:0000256" key="1">
    <source>
        <dbReference type="SAM" id="MobiDB-lite"/>
    </source>
</evidence>